<evidence type="ECO:0000256" key="5">
    <source>
        <dbReference type="ARBA" id="ARBA00024867"/>
    </source>
</evidence>
<evidence type="ECO:0000259" key="7">
    <source>
        <dbReference type="PROSITE" id="PS01124"/>
    </source>
</evidence>
<dbReference type="Pfam" id="PF12833">
    <property type="entry name" value="HTH_18"/>
    <property type="match status" value="1"/>
</dbReference>
<dbReference type="PROSITE" id="PS01124">
    <property type="entry name" value="HTH_ARAC_FAMILY_2"/>
    <property type="match status" value="1"/>
</dbReference>
<sequence>MTAPIKVLLAESDAVRLKRYKSMSLWRELGMTAEQTAANTREAVDAIKCGGIGIAVITDRPPETDAAVILKKCTEKGIAAIVIVPRTEGAGVGRYFSMGACDVIAEPPSRSRLRRAVMTARRLAAKGKAGEEYCRAAEKAFAVLDKGSTGFISKLRDFIAHSEGETATTGSAAEYFSFNRDYFGKLFKQETGMTFNSFYNTFRIEYAKELLKTGKLRVCEISELLGFSSVDYFTGVFRRQTGLTPTHYRESSALNITR</sequence>
<evidence type="ECO:0000256" key="1">
    <source>
        <dbReference type="ARBA" id="ARBA00018672"/>
    </source>
</evidence>
<comment type="function">
    <text evidence="5">May play the central regulatory role in sporulation. It may be an element of the effector pathway responsible for the activation of sporulation genes in response to nutritional stress. Spo0A may act in concert with spo0H (a sigma factor) to control the expression of some genes that are critical to the sporulation process.</text>
</comment>
<dbReference type="Gene3D" id="1.10.10.60">
    <property type="entry name" value="Homeodomain-like"/>
    <property type="match status" value="2"/>
</dbReference>
<evidence type="ECO:0000256" key="2">
    <source>
        <dbReference type="ARBA" id="ARBA00023015"/>
    </source>
</evidence>
<accession>A0A011WUX8</accession>
<dbReference type="Gene3D" id="3.40.50.2300">
    <property type="match status" value="1"/>
</dbReference>
<dbReference type="InterPro" id="IPR011006">
    <property type="entry name" value="CheY-like_superfamily"/>
</dbReference>
<dbReference type="PANTHER" id="PTHR43280:SF28">
    <property type="entry name" value="HTH-TYPE TRANSCRIPTIONAL ACTIVATOR RHAS"/>
    <property type="match status" value="1"/>
</dbReference>
<keyword evidence="3" id="KW-0238">DNA-binding</keyword>
<dbReference type="RefSeq" id="WP_037285186.1">
    <property type="nucleotide sequence ID" value="NZ_JEOB01000001.1"/>
</dbReference>
<dbReference type="PANTHER" id="PTHR43280">
    <property type="entry name" value="ARAC-FAMILY TRANSCRIPTIONAL REGULATOR"/>
    <property type="match status" value="1"/>
</dbReference>
<evidence type="ECO:0000313" key="9">
    <source>
        <dbReference type="EMBL" id="EXM40825.1"/>
    </source>
</evidence>
<dbReference type="PATRIC" id="fig|1341156.4.peg.483"/>
<comment type="caution">
    <text evidence="6">Lacks conserved residue(s) required for the propagation of feature annotation.</text>
</comment>
<organism evidence="9 10">
    <name type="scientific">Ruminococcus albus SY3</name>
    <dbReference type="NCBI Taxonomy" id="1341156"/>
    <lineage>
        <taxon>Bacteria</taxon>
        <taxon>Bacillati</taxon>
        <taxon>Bacillota</taxon>
        <taxon>Clostridia</taxon>
        <taxon>Eubacteriales</taxon>
        <taxon>Oscillospiraceae</taxon>
        <taxon>Ruminococcus</taxon>
    </lineage>
</organism>
<dbReference type="PRINTS" id="PR00032">
    <property type="entry name" value="HTHARAC"/>
</dbReference>
<dbReference type="GO" id="GO:0003700">
    <property type="term" value="F:DNA-binding transcription factor activity"/>
    <property type="evidence" value="ECO:0007669"/>
    <property type="project" value="InterPro"/>
</dbReference>
<reference evidence="9 10" key="1">
    <citation type="submission" date="2013-06" db="EMBL/GenBank/DDBJ databases">
        <title>Rumen cellulosomics: divergent fiber-degrading strategies revealed by comparative genome-wide analysis of six Ruminococcal strains.</title>
        <authorList>
            <person name="Dassa B."/>
            <person name="Borovok I."/>
            <person name="Lamed R."/>
            <person name="Flint H."/>
            <person name="Yeoman C.J."/>
            <person name="White B."/>
            <person name="Bayer E.A."/>
        </authorList>
    </citation>
    <scope>NUCLEOTIDE SEQUENCE [LARGE SCALE GENOMIC DNA]</scope>
    <source>
        <strain evidence="9 10">SY3</strain>
    </source>
</reference>
<dbReference type="SUPFAM" id="SSF46689">
    <property type="entry name" value="Homeodomain-like"/>
    <property type="match status" value="1"/>
</dbReference>
<dbReference type="Proteomes" id="UP000021369">
    <property type="component" value="Unassembled WGS sequence"/>
</dbReference>
<keyword evidence="10" id="KW-1185">Reference proteome</keyword>
<dbReference type="PROSITE" id="PS00041">
    <property type="entry name" value="HTH_ARAC_FAMILY_1"/>
    <property type="match status" value="1"/>
</dbReference>
<evidence type="ECO:0000259" key="8">
    <source>
        <dbReference type="PROSITE" id="PS50110"/>
    </source>
</evidence>
<feature type="domain" description="Response regulatory" evidence="8">
    <location>
        <begin position="6"/>
        <end position="121"/>
    </location>
</feature>
<dbReference type="InterPro" id="IPR009057">
    <property type="entry name" value="Homeodomain-like_sf"/>
</dbReference>
<dbReference type="SUPFAM" id="SSF52172">
    <property type="entry name" value="CheY-like"/>
    <property type="match status" value="1"/>
</dbReference>
<proteinExistence type="predicted"/>
<keyword evidence="4" id="KW-0804">Transcription</keyword>
<dbReference type="GO" id="GO:0043565">
    <property type="term" value="F:sequence-specific DNA binding"/>
    <property type="evidence" value="ECO:0007669"/>
    <property type="project" value="InterPro"/>
</dbReference>
<dbReference type="InterPro" id="IPR001789">
    <property type="entry name" value="Sig_transdc_resp-reg_receiver"/>
</dbReference>
<evidence type="ECO:0000256" key="3">
    <source>
        <dbReference type="ARBA" id="ARBA00023125"/>
    </source>
</evidence>
<dbReference type="EMBL" id="JEOB01000001">
    <property type="protein sequence ID" value="EXM40825.1"/>
    <property type="molecule type" value="Genomic_DNA"/>
</dbReference>
<feature type="domain" description="HTH araC/xylS-type" evidence="7">
    <location>
        <begin position="153"/>
        <end position="251"/>
    </location>
</feature>
<dbReference type="GO" id="GO:0000160">
    <property type="term" value="P:phosphorelay signal transduction system"/>
    <property type="evidence" value="ECO:0007669"/>
    <property type="project" value="InterPro"/>
</dbReference>
<dbReference type="InterPro" id="IPR018060">
    <property type="entry name" value="HTH_AraC"/>
</dbReference>
<dbReference type="InterPro" id="IPR020449">
    <property type="entry name" value="Tscrpt_reg_AraC-type_HTH"/>
</dbReference>
<protein>
    <recommendedName>
        <fullName evidence="1">Stage 0 sporulation protein A homolog</fullName>
    </recommendedName>
</protein>
<evidence type="ECO:0000256" key="4">
    <source>
        <dbReference type="ARBA" id="ARBA00023163"/>
    </source>
</evidence>
<dbReference type="SMART" id="SM00342">
    <property type="entry name" value="HTH_ARAC"/>
    <property type="match status" value="1"/>
</dbReference>
<evidence type="ECO:0000256" key="6">
    <source>
        <dbReference type="PROSITE-ProRule" id="PRU00169"/>
    </source>
</evidence>
<dbReference type="PROSITE" id="PS50110">
    <property type="entry name" value="RESPONSE_REGULATORY"/>
    <property type="match status" value="1"/>
</dbReference>
<keyword evidence="2" id="KW-0805">Transcription regulation</keyword>
<dbReference type="InterPro" id="IPR018062">
    <property type="entry name" value="HTH_AraC-typ_CS"/>
</dbReference>
<dbReference type="AlphaFoldDB" id="A0A011WUX8"/>
<gene>
    <name evidence="9" type="ORF">RASY3_03815</name>
</gene>
<evidence type="ECO:0000313" key="10">
    <source>
        <dbReference type="Proteomes" id="UP000021369"/>
    </source>
</evidence>
<name>A0A011WUX8_RUMAL</name>
<dbReference type="OrthoDB" id="342399at2"/>
<comment type="caution">
    <text evidence="9">The sequence shown here is derived from an EMBL/GenBank/DDBJ whole genome shotgun (WGS) entry which is preliminary data.</text>
</comment>